<dbReference type="SMART" id="SM00443">
    <property type="entry name" value="G_patch"/>
    <property type="match status" value="1"/>
</dbReference>
<dbReference type="InterPro" id="IPR000467">
    <property type="entry name" value="G_patch_dom"/>
</dbReference>
<keyword evidence="5" id="KW-1185">Reference proteome</keyword>
<dbReference type="Pfam" id="PF12656">
    <property type="entry name" value="G-patch_2"/>
    <property type="match status" value="1"/>
</dbReference>
<sequence>MKEKHFTAFVYSCSNKMHGIPIELLSELTATRLLSEKFNADTKGSPISGRALEKARIILSADQDVQAAAHPVTSAIPDDVQATEVRRSQAINPNQYRRHGETSSQALACRGRNRKEIVILNWREEVRKHEILSLFLIQSVIEPSQHKPAANFEWDDSKDDGEIKHEYVTEFDASENLNHSENLVIPPKSNEWRPQEKMSNLDLPVRSSADYPDIGFEVDAPSTAGISDSGMSYGLNLRHAKEVTVIRDDKDKMEVDRPSRSGPVEDLTLQRFKEDIKNLPDDQGFDEFVNVPVEGFGAALLAGYGWHEGKGIGRNSKEDVKVVEFTRRTWMAGLGFVADMPDAKKHRQEQIVEYVGDPSYLGYRFS</sequence>
<dbReference type="OrthoDB" id="5577072at2759"/>
<gene>
    <name evidence="4" type="ORF">NE237_029007</name>
</gene>
<dbReference type="AlphaFoldDB" id="A0A9Q0JVP3"/>
<feature type="domain" description="G-patch" evidence="3">
    <location>
        <begin position="293"/>
        <end position="339"/>
    </location>
</feature>
<dbReference type="GO" id="GO:0000398">
    <property type="term" value="P:mRNA splicing, via spliceosome"/>
    <property type="evidence" value="ECO:0007669"/>
    <property type="project" value="InterPro"/>
</dbReference>
<dbReference type="EMBL" id="JAMYWD010000012">
    <property type="protein sequence ID" value="KAJ4952175.1"/>
    <property type="molecule type" value="Genomic_DNA"/>
</dbReference>
<dbReference type="PANTHER" id="PTHR15818:SF2">
    <property type="entry name" value="G-PATCH DOMAIN AND KOW MOTIFS-CONTAINING PROTEIN"/>
    <property type="match status" value="1"/>
</dbReference>
<evidence type="ECO:0000256" key="2">
    <source>
        <dbReference type="ARBA" id="ARBA00023242"/>
    </source>
</evidence>
<dbReference type="Proteomes" id="UP001141806">
    <property type="component" value="Unassembled WGS sequence"/>
</dbReference>
<comment type="subcellular location">
    <subcellularLocation>
        <location evidence="1">Nucleus</location>
    </subcellularLocation>
</comment>
<evidence type="ECO:0000259" key="3">
    <source>
        <dbReference type="PROSITE" id="PS50174"/>
    </source>
</evidence>
<evidence type="ECO:0000313" key="5">
    <source>
        <dbReference type="Proteomes" id="UP001141806"/>
    </source>
</evidence>
<evidence type="ECO:0000256" key="1">
    <source>
        <dbReference type="ARBA" id="ARBA00004123"/>
    </source>
</evidence>
<reference evidence="4" key="1">
    <citation type="journal article" date="2023" name="Plant J.">
        <title>The genome of the king protea, Protea cynaroides.</title>
        <authorList>
            <person name="Chang J."/>
            <person name="Duong T.A."/>
            <person name="Schoeman C."/>
            <person name="Ma X."/>
            <person name="Roodt D."/>
            <person name="Barker N."/>
            <person name="Li Z."/>
            <person name="Van de Peer Y."/>
            <person name="Mizrachi E."/>
        </authorList>
    </citation>
    <scope>NUCLEOTIDE SEQUENCE</scope>
    <source>
        <tissue evidence="4">Young leaves</tissue>
    </source>
</reference>
<name>A0A9Q0JVP3_9MAGN</name>
<keyword evidence="2" id="KW-0539">Nucleus</keyword>
<dbReference type="InterPro" id="IPR045166">
    <property type="entry name" value="Spp2-like"/>
</dbReference>
<evidence type="ECO:0000313" key="4">
    <source>
        <dbReference type="EMBL" id="KAJ4952175.1"/>
    </source>
</evidence>
<proteinExistence type="predicted"/>
<dbReference type="GO" id="GO:0005681">
    <property type="term" value="C:spliceosomal complex"/>
    <property type="evidence" value="ECO:0007669"/>
    <property type="project" value="TreeGrafter"/>
</dbReference>
<protein>
    <recommendedName>
        <fullName evidence="3">G-patch domain-containing protein</fullName>
    </recommendedName>
</protein>
<comment type="caution">
    <text evidence="4">The sequence shown here is derived from an EMBL/GenBank/DDBJ whole genome shotgun (WGS) entry which is preliminary data.</text>
</comment>
<dbReference type="PROSITE" id="PS50174">
    <property type="entry name" value="G_PATCH"/>
    <property type="match status" value="1"/>
</dbReference>
<dbReference type="GO" id="GO:0003676">
    <property type="term" value="F:nucleic acid binding"/>
    <property type="evidence" value="ECO:0007669"/>
    <property type="project" value="InterPro"/>
</dbReference>
<organism evidence="4 5">
    <name type="scientific">Protea cynaroides</name>
    <dbReference type="NCBI Taxonomy" id="273540"/>
    <lineage>
        <taxon>Eukaryota</taxon>
        <taxon>Viridiplantae</taxon>
        <taxon>Streptophyta</taxon>
        <taxon>Embryophyta</taxon>
        <taxon>Tracheophyta</taxon>
        <taxon>Spermatophyta</taxon>
        <taxon>Magnoliopsida</taxon>
        <taxon>Proteales</taxon>
        <taxon>Proteaceae</taxon>
        <taxon>Protea</taxon>
    </lineage>
</organism>
<dbReference type="PANTHER" id="PTHR15818">
    <property type="entry name" value="G PATCH AND KOW-CONTAINING"/>
    <property type="match status" value="1"/>
</dbReference>
<accession>A0A9Q0JVP3</accession>
<dbReference type="InterPro" id="IPR026822">
    <property type="entry name" value="Spp2/MOS2_G-patch"/>
</dbReference>